<gene>
    <name evidence="1" type="ORF">CP972_00030</name>
</gene>
<name>A0ABX6APF8_9ACTN</name>
<evidence type="ECO:0000313" key="1">
    <source>
        <dbReference type="EMBL" id="QEV04409.1"/>
    </source>
</evidence>
<dbReference type="Pfam" id="PF04250">
    <property type="entry name" value="DUF429"/>
    <property type="match status" value="1"/>
</dbReference>
<dbReference type="GeneID" id="95533031"/>
<dbReference type="InterPro" id="IPR007362">
    <property type="entry name" value="DUF429"/>
</dbReference>
<evidence type="ECO:0000313" key="2">
    <source>
        <dbReference type="Proteomes" id="UP000326041"/>
    </source>
</evidence>
<sequence length="249" mass="26518">MERTIGVDLAVDPRATATSEICWSRDGAEVKPPRLRCKDEDLLDLLSGLVSGERAGVDCPFGWPTAFVEAVAAHAGHQQWPGSTGRADHYARLRLRMTDRVADATIRPLTGRGPLSVSMDKLGATAARWAYLADQLAAGGHPVDRSGAGHVVEVYPAGARAVWGLAGTRSAQALLQAAPWLRFEPGVQQAYERNEHAFDALIAALVARAVALGLTSLPRNEQEERAAAVEGWIHLPGPDGLARLDPSAA</sequence>
<dbReference type="RefSeq" id="WP_055608911.1">
    <property type="nucleotide sequence ID" value="NZ_CP023697.1"/>
</dbReference>
<protein>
    <submittedName>
        <fullName evidence="1">DUF429 domain-containing protein</fullName>
    </submittedName>
</protein>
<organism evidence="1 2">
    <name type="scientific">Streptomyces prasinus</name>
    <dbReference type="NCBI Taxonomy" id="67345"/>
    <lineage>
        <taxon>Bacteria</taxon>
        <taxon>Bacillati</taxon>
        <taxon>Actinomycetota</taxon>
        <taxon>Actinomycetes</taxon>
        <taxon>Kitasatosporales</taxon>
        <taxon>Streptomycetaceae</taxon>
        <taxon>Streptomyces</taxon>
    </lineage>
</organism>
<accession>A0ABX6APF8</accession>
<proteinExistence type="predicted"/>
<reference evidence="1 2" key="1">
    <citation type="submission" date="2017-09" db="EMBL/GenBank/DDBJ databases">
        <authorList>
            <person name="Lee N."/>
            <person name="Cho B.-K."/>
        </authorList>
    </citation>
    <scope>NUCLEOTIDE SEQUENCE [LARGE SCALE GENOMIC DNA]</scope>
    <source>
        <strain evidence="1 2">ATCC 13879</strain>
    </source>
</reference>
<dbReference type="EMBL" id="CP023697">
    <property type="protein sequence ID" value="QEV04409.1"/>
    <property type="molecule type" value="Genomic_DNA"/>
</dbReference>
<keyword evidence="2" id="KW-1185">Reference proteome</keyword>
<dbReference type="Proteomes" id="UP000326041">
    <property type="component" value="Chromosome"/>
</dbReference>